<dbReference type="GO" id="GO:0031080">
    <property type="term" value="C:nuclear pore outer ring"/>
    <property type="evidence" value="ECO:0007669"/>
    <property type="project" value="TreeGrafter"/>
</dbReference>
<dbReference type="Proteomes" id="UP001196413">
    <property type="component" value="Unassembled WGS sequence"/>
</dbReference>
<dbReference type="InterPro" id="IPR015943">
    <property type="entry name" value="WD40/YVTN_repeat-like_dom_sf"/>
</dbReference>
<dbReference type="InterPro" id="IPR037624">
    <property type="entry name" value="Nup133-like"/>
</dbReference>
<dbReference type="Gene3D" id="2.130.10.10">
    <property type="entry name" value="YVTN repeat-like/Quinoprotein amine dehydrogenase"/>
    <property type="match status" value="1"/>
</dbReference>
<keyword evidence="5" id="KW-0653">Protein transport</keyword>
<dbReference type="GO" id="GO:0000972">
    <property type="term" value="P:transcription-dependent tethering of RNA polymerase II gene DNA at nuclear periphery"/>
    <property type="evidence" value="ECO:0007669"/>
    <property type="project" value="TreeGrafter"/>
</dbReference>
<evidence type="ECO:0000256" key="6">
    <source>
        <dbReference type="ARBA" id="ARBA00023010"/>
    </source>
</evidence>
<comment type="caution">
    <text evidence="9">The sequence shown here is derived from an EMBL/GenBank/DDBJ whole genome shotgun (WGS) entry which is preliminary data.</text>
</comment>
<keyword evidence="4" id="KW-0509">mRNA transport</keyword>
<keyword evidence="6" id="KW-0811">Translocation</keyword>
<evidence type="ECO:0000256" key="5">
    <source>
        <dbReference type="ARBA" id="ARBA00022927"/>
    </source>
</evidence>
<gene>
    <name evidence="9" type="ORF">KIN20_025910</name>
</gene>
<name>A0AAD5N9T8_PARTN</name>
<sequence>MMHEWLLASNATKASERINPAWDKDTVGKNTCGRENTIKFHILGRLVYPANLWAKWFSSNPTNDLDLVLDRLPIDYPALVMETFLSIGKDEVVDDCATMGNGFCWMVSKCNVFVWNAELDNDSVNIAVQLPLPPSGLPYSARSVVVYKSTSGPPGVLVVSAEGVARHWPCVVSSIHHEVVIDLASEVTLSVQFLERSPDATSFLLTTTSGSIYLLHCSAVSIRGQIQWEKVASRETPGIGKRFSSIIFGSQASASDSSHVTNSLIFRATHSTDDSYIDATVVTISPNSLRAYDIWNKNLLWTVNIRSLLDAYINDSLKRSSRGSPITDLNVWLLDAAKFRDGILLLSVANHDNTADMTFFLALIRFDCSAPSDVMWFSVVPMGKSCLREFEVTNESSFIGRVFLCVPGLTAHSSSCKRTDGVVIIYPQYIQSIYLPDDLEKHNVIPLNKVIPFPTGTKLVGHACDERFCYVMTVNCGISCVRLLPKGFDDDLKDEKFLDDLMDVKESIPQEEKALASLVSAFSSFAAKNIVDACEAIKPLLNKSNTEFTILVYTFLKMIIDRSVGSPPETELKRKKVVCNRIVLFLRHMGVYDKVAQTKVLISDQRSSRTGASILSEMAERVSVAIALRDWELTREDRAEVLEQTSKRLGHICDAHYGYDTMIYSTLSAIHNVPAACADIMRELMARAVDKAARRRLVHICADMLLIFANAIELCRRTSTSVVVPQGDVQWTVGSISDAYLVVCKILLKELEASDLSQAERMRLKDCTIRLVIFHLSECNEPIDGHELIIAFYDLDECEVAVELAEKFKLLKVCLELNEDERRAKLDAYKQRFAADDFHMYLCRYLKRKNLNELLLEEKGERVDRYLLSCEEIRWRRELQNKQFEQASQSLLSLAYRESSNVDRQRNLYAFAKLAAVCSSKKPSDVIEESSRRLQLIKHQSLIPESLMKTVYPDNPNRPLTAAEMIELNLIDEDVTEGHKRALHLVASLLQNGDSAELRSQMTRIWTSSLKCTEWNKISSIYEVAGTPFGTILRSIEDDVTSMESLQLIIPKSEVLIKECRKELSANESATNWVRGAIERTAAAVKSNLDAKKVEMEAKKNVDLEIPGTYFSESLPLSATDNGHAVIAQ</sequence>
<comment type="similarity">
    <text evidence="2">Belongs to the nucleoporin Nup133 family.</text>
</comment>
<protein>
    <recommendedName>
        <fullName evidence="8">Nucleoporin Nup133/Nup155-like C-terminal domain-containing protein</fullName>
    </recommendedName>
</protein>
<keyword evidence="3" id="KW-0813">Transport</keyword>
<comment type="subcellular location">
    <subcellularLocation>
        <location evidence="1">Nucleus envelope</location>
    </subcellularLocation>
</comment>
<proteinExistence type="inferred from homology"/>
<accession>A0AAD5N9T8</accession>
<dbReference type="PANTHER" id="PTHR13405">
    <property type="entry name" value="NUCLEAR PORE COMPLEX PROTEIN NUP133"/>
    <property type="match status" value="1"/>
</dbReference>
<keyword evidence="7" id="KW-0539">Nucleus</keyword>
<dbReference type="EMBL" id="JAHQIW010005299">
    <property type="protein sequence ID" value="KAJ1365542.1"/>
    <property type="molecule type" value="Genomic_DNA"/>
</dbReference>
<dbReference type="AlphaFoldDB" id="A0AAD5N9T8"/>
<dbReference type="SUPFAM" id="SSF117289">
    <property type="entry name" value="Nucleoporin domain"/>
    <property type="match status" value="1"/>
</dbReference>
<evidence type="ECO:0000256" key="4">
    <source>
        <dbReference type="ARBA" id="ARBA00022816"/>
    </source>
</evidence>
<evidence type="ECO:0000259" key="8">
    <source>
        <dbReference type="Pfam" id="PF03177"/>
    </source>
</evidence>
<dbReference type="InterPro" id="IPR007187">
    <property type="entry name" value="Nucleoporin_Nup133/Nup155_C"/>
</dbReference>
<dbReference type="Pfam" id="PF03177">
    <property type="entry name" value="Nucleoporin_C"/>
    <property type="match status" value="1"/>
</dbReference>
<dbReference type="GO" id="GO:0016973">
    <property type="term" value="P:poly(A)+ mRNA export from nucleus"/>
    <property type="evidence" value="ECO:0007669"/>
    <property type="project" value="TreeGrafter"/>
</dbReference>
<evidence type="ECO:0000256" key="7">
    <source>
        <dbReference type="ARBA" id="ARBA00023242"/>
    </source>
</evidence>
<organism evidence="9 10">
    <name type="scientific">Parelaphostrongylus tenuis</name>
    <name type="common">Meningeal worm</name>
    <dbReference type="NCBI Taxonomy" id="148309"/>
    <lineage>
        <taxon>Eukaryota</taxon>
        <taxon>Metazoa</taxon>
        <taxon>Ecdysozoa</taxon>
        <taxon>Nematoda</taxon>
        <taxon>Chromadorea</taxon>
        <taxon>Rhabditida</taxon>
        <taxon>Rhabditina</taxon>
        <taxon>Rhabditomorpha</taxon>
        <taxon>Strongyloidea</taxon>
        <taxon>Metastrongylidae</taxon>
        <taxon>Parelaphostrongylus</taxon>
    </lineage>
</organism>
<dbReference type="PANTHER" id="PTHR13405:SF11">
    <property type="entry name" value="NUCLEAR PORE COMPLEX PROTEIN NUP133"/>
    <property type="match status" value="1"/>
</dbReference>
<evidence type="ECO:0000313" key="9">
    <source>
        <dbReference type="EMBL" id="KAJ1365542.1"/>
    </source>
</evidence>
<dbReference type="GO" id="GO:0017056">
    <property type="term" value="F:structural constituent of nuclear pore"/>
    <property type="evidence" value="ECO:0007669"/>
    <property type="project" value="InterPro"/>
</dbReference>
<keyword evidence="10" id="KW-1185">Reference proteome</keyword>
<dbReference type="GO" id="GO:0006606">
    <property type="term" value="P:protein import into nucleus"/>
    <property type="evidence" value="ECO:0007669"/>
    <property type="project" value="TreeGrafter"/>
</dbReference>
<evidence type="ECO:0000256" key="3">
    <source>
        <dbReference type="ARBA" id="ARBA00022448"/>
    </source>
</evidence>
<evidence type="ECO:0000256" key="2">
    <source>
        <dbReference type="ARBA" id="ARBA00005569"/>
    </source>
</evidence>
<feature type="domain" description="Nucleoporin Nup133/Nup155-like C-terminal" evidence="8">
    <location>
        <begin position="813"/>
        <end position="953"/>
    </location>
</feature>
<evidence type="ECO:0000313" key="10">
    <source>
        <dbReference type="Proteomes" id="UP001196413"/>
    </source>
</evidence>
<evidence type="ECO:0000256" key="1">
    <source>
        <dbReference type="ARBA" id="ARBA00004259"/>
    </source>
</evidence>
<dbReference type="Gene3D" id="1.20.58.1380">
    <property type="match status" value="1"/>
</dbReference>
<reference evidence="9" key="1">
    <citation type="submission" date="2021-06" db="EMBL/GenBank/DDBJ databases">
        <title>Parelaphostrongylus tenuis whole genome reference sequence.</title>
        <authorList>
            <person name="Garwood T.J."/>
            <person name="Larsen P.A."/>
            <person name="Fountain-Jones N.M."/>
            <person name="Garbe J.R."/>
            <person name="Macchietto M.G."/>
            <person name="Kania S.A."/>
            <person name="Gerhold R.W."/>
            <person name="Richards J.E."/>
            <person name="Wolf T.M."/>
        </authorList>
    </citation>
    <scope>NUCLEOTIDE SEQUENCE</scope>
    <source>
        <strain evidence="9">MNPRO001-30</strain>
        <tissue evidence="9">Meninges</tissue>
    </source>
</reference>